<keyword evidence="2" id="KW-1185">Reference proteome</keyword>
<proteinExistence type="predicted"/>
<dbReference type="EMBL" id="BQNB010018960">
    <property type="protein sequence ID" value="GJT80121.1"/>
    <property type="molecule type" value="Genomic_DNA"/>
</dbReference>
<evidence type="ECO:0000313" key="2">
    <source>
        <dbReference type="Proteomes" id="UP001151760"/>
    </source>
</evidence>
<reference evidence="1" key="2">
    <citation type="submission" date="2022-01" db="EMBL/GenBank/DDBJ databases">
        <authorList>
            <person name="Yamashiro T."/>
            <person name="Shiraishi A."/>
            <person name="Satake H."/>
            <person name="Nakayama K."/>
        </authorList>
    </citation>
    <scope>NUCLEOTIDE SEQUENCE</scope>
</reference>
<reference evidence="1" key="1">
    <citation type="journal article" date="2022" name="Int. J. Mol. Sci.">
        <title>Draft Genome of Tanacetum Coccineum: Genomic Comparison of Closely Related Tanacetum-Family Plants.</title>
        <authorList>
            <person name="Yamashiro T."/>
            <person name="Shiraishi A."/>
            <person name="Nakayama K."/>
            <person name="Satake H."/>
        </authorList>
    </citation>
    <scope>NUCLEOTIDE SEQUENCE</scope>
</reference>
<comment type="caution">
    <text evidence="1">The sequence shown here is derived from an EMBL/GenBank/DDBJ whole genome shotgun (WGS) entry which is preliminary data.</text>
</comment>
<dbReference type="Proteomes" id="UP001151760">
    <property type="component" value="Unassembled WGS sequence"/>
</dbReference>
<sequence length="109" mass="12128">MVTHVVKVPPSNLTIDVNNDDPFENMNKALAFLVKLFSLQYSSPTYNRLTTLSNTKNQAHVQVSQINVQGKNTDDDEEELNATCVIMARFKNLTSVVMEGLVLPMTLTA</sequence>
<organism evidence="1 2">
    <name type="scientific">Tanacetum coccineum</name>
    <dbReference type="NCBI Taxonomy" id="301880"/>
    <lineage>
        <taxon>Eukaryota</taxon>
        <taxon>Viridiplantae</taxon>
        <taxon>Streptophyta</taxon>
        <taxon>Embryophyta</taxon>
        <taxon>Tracheophyta</taxon>
        <taxon>Spermatophyta</taxon>
        <taxon>Magnoliopsida</taxon>
        <taxon>eudicotyledons</taxon>
        <taxon>Gunneridae</taxon>
        <taxon>Pentapetalae</taxon>
        <taxon>asterids</taxon>
        <taxon>campanulids</taxon>
        <taxon>Asterales</taxon>
        <taxon>Asteraceae</taxon>
        <taxon>Asteroideae</taxon>
        <taxon>Anthemideae</taxon>
        <taxon>Anthemidinae</taxon>
        <taxon>Tanacetum</taxon>
    </lineage>
</organism>
<gene>
    <name evidence="1" type="ORF">Tco_1054463</name>
</gene>
<accession>A0ABQ5GWV4</accession>
<protein>
    <submittedName>
        <fullName evidence="1">Uncharacterized protein</fullName>
    </submittedName>
</protein>
<evidence type="ECO:0000313" key="1">
    <source>
        <dbReference type="EMBL" id="GJT80121.1"/>
    </source>
</evidence>
<name>A0ABQ5GWV4_9ASTR</name>